<comment type="caution">
    <text evidence="2">The sequence shown here is derived from an EMBL/GenBank/DDBJ whole genome shotgun (WGS) entry which is preliminary data.</text>
</comment>
<accession>A0ABS2BJW4</accession>
<evidence type="ECO:0000313" key="2">
    <source>
        <dbReference type="EMBL" id="MBM3115905.1"/>
    </source>
</evidence>
<sequence length="115" mass="12842">MRARSEYLDWLIDELAPLGTIRARSMFGGWGLYCEELFFAIVDDDVLYLKADALNRAAFVAEGVAPFSYTARGKVQTMSYYRLPDAALDDATALQHWARTGFEAALRAAAAKARR</sequence>
<dbReference type="InterPro" id="IPR007076">
    <property type="entry name" value="TfoX_N"/>
</dbReference>
<feature type="domain" description="TfoX N-terminal" evidence="1">
    <location>
        <begin position="14"/>
        <end position="105"/>
    </location>
</feature>
<evidence type="ECO:0000259" key="1">
    <source>
        <dbReference type="Pfam" id="PF04993"/>
    </source>
</evidence>
<dbReference type="EMBL" id="JAESND010000003">
    <property type="protein sequence ID" value="MBM3115905.1"/>
    <property type="molecule type" value="Genomic_DNA"/>
</dbReference>
<protein>
    <submittedName>
        <fullName evidence="2">TfoX/Sxy family protein</fullName>
    </submittedName>
</protein>
<dbReference type="RefSeq" id="WP_203537847.1">
    <property type="nucleotide sequence ID" value="NZ_JAESND010000003.1"/>
</dbReference>
<dbReference type="InterPro" id="IPR047525">
    <property type="entry name" value="TfoX-like"/>
</dbReference>
<evidence type="ECO:0000313" key="3">
    <source>
        <dbReference type="Proteomes" id="UP000809431"/>
    </source>
</evidence>
<proteinExistence type="predicted"/>
<dbReference type="Pfam" id="PF04993">
    <property type="entry name" value="TfoX_N"/>
    <property type="match status" value="1"/>
</dbReference>
<dbReference type="Gene3D" id="3.30.1460.30">
    <property type="entry name" value="YgaC/TfoX-N like chaperone"/>
    <property type="match status" value="1"/>
</dbReference>
<organism evidence="2 3">
    <name type="scientific">Jeongeupia naejangsanensis</name>
    <dbReference type="NCBI Taxonomy" id="613195"/>
    <lineage>
        <taxon>Bacteria</taxon>
        <taxon>Pseudomonadati</taxon>
        <taxon>Pseudomonadota</taxon>
        <taxon>Betaproteobacteria</taxon>
        <taxon>Neisseriales</taxon>
        <taxon>Chitinibacteraceae</taxon>
        <taxon>Jeongeupia</taxon>
    </lineage>
</organism>
<dbReference type="SUPFAM" id="SSF159894">
    <property type="entry name" value="YgaC/TfoX-N like"/>
    <property type="match status" value="1"/>
</dbReference>
<gene>
    <name evidence="2" type="ORF">JMJ54_08685</name>
</gene>
<name>A0ABS2BJW4_9NEIS</name>
<keyword evidence="3" id="KW-1185">Reference proteome</keyword>
<dbReference type="PANTHER" id="PTHR36121">
    <property type="entry name" value="PROTEIN SXY"/>
    <property type="match status" value="1"/>
</dbReference>
<reference evidence="2 3" key="1">
    <citation type="submission" date="2021-01" db="EMBL/GenBank/DDBJ databases">
        <title>Draft Genome Sequence and Polyhydroxyalkanoate Biosynthetic Potential of Jeongeupia naejangsanensis Type Strain DSM 24253.</title>
        <authorList>
            <person name="Turrini P."/>
            <person name="Artuso I."/>
            <person name="Lugli G.A."/>
            <person name="Frangipani E."/>
            <person name="Ventura M."/>
            <person name="Visca P."/>
        </authorList>
    </citation>
    <scope>NUCLEOTIDE SEQUENCE [LARGE SCALE GENOMIC DNA]</scope>
    <source>
        <strain evidence="2 3">DSM 24253</strain>
    </source>
</reference>
<dbReference type="Proteomes" id="UP000809431">
    <property type="component" value="Unassembled WGS sequence"/>
</dbReference>
<dbReference type="PANTHER" id="PTHR36121:SF1">
    <property type="entry name" value="PROTEIN SXY"/>
    <property type="match status" value="1"/>
</dbReference>